<organism evidence="3 4">
    <name type="scientific">Thalassospira alkalitolerans</name>
    <dbReference type="NCBI Taxonomy" id="1293890"/>
    <lineage>
        <taxon>Bacteria</taxon>
        <taxon>Pseudomonadati</taxon>
        <taxon>Pseudomonadota</taxon>
        <taxon>Alphaproteobacteria</taxon>
        <taxon>Rhodospirillales</taxon>
        <taxon>Thalassospiraceae</taxon>
        <taxon>Thalassospira</taxon>
    </lineage>
</organism>
<dbReference type="PROSITE" id="PS51471">
    <property type="entry name" value="FE2OG_OXY"/>
    <property type="match status" value="1"/>
</dbReference>
<sequence>MTINSIQKPASFPFRHVVIDNYLNSNTHDAIRQDFNKLLAHGITQLPDQNRLAKMPGYDCYNWVFPRDVTAPMDHFYSAEFMAFCRETLNIPFTAEVNAQINHHPAGCRSGIWHTDFIHCYHTQDPTNHSGIRPWYFGCNYQSGMPVAGSSDARILKRVRALTFLYYIDGDDWTQGDGGETAFGYESPFGDEVAPFSAIAPLPNRLLMFECSPHSFHRMLGNNRLPRSLIIGWLHCTPEYAVQKHGMVPDDWNSEAALGLVTYNEPEQ</sequence>
<evidence type="ECO:0000313" key="3">
    <source>
        <dbReference type="EMBL" id="OSQ47427.1"/>
    </source>
</evidence>
<evidence type="ECO:0000256" key="1">
    <source>
        <dbReference type="RuleBase" id="RU003682"/>
    </source>
</evidence>
<dbReference type="STRING" id="1293890.TALK_12855"/>
<comment type="caution">
    <text evidence="3">The sequence shown here is derived from an EMBL/GenBank/DDBJ whole genome shotgun (WGS) entry which is preliminary data.</text>
</comment>
<evidence type="ECO:0000259" key="2">
    <source>
        <dbReference type="PROSITE" id="PS51471"/>
    </source>
</evidence>
<name>A0A1Y2LC04_9PROT</name>
<keyword evidence="1" id="KW-0560">Oxidoreductase</keyword>
<protein>
    <recommendedName>
        <fullName evidence="2">Fe2OG dioxygenase domain-containing protein</fullName>
    </recommendedName>
</protein>
<dbReference type="Proteomes" id="UP000193396">
    <property type="component" value="Unassembled WGS sequence"/>
</dbReference>
<dbReference type="RefSeq" id="WP_085619483.1">
    <property type="nucleotide sequence ID" value="NZ_JFKB01000008.1"/>
</dbReference>
<dbReference type="EMBL" id="JFKB01000008">
    <property type="protein sequence ID" value="OSQ47427.1"/>
    <property type="molecule type" value="Genomic_DNA"/>
</dbReference>
<dbReference type="GO" id="GO:0016491">
    <property type="term" value="F:oxidoreductase activity"/>
    <property type="evidence" value="ECO:0007669"/>
    <property type="project" value="UniProtKB-KW"/>
</dbReference>
<proteinExistence type="inferred from homology"/>
<dbReference type="AlphaFoldDB" id="A0A1Y2LC04"/>
<gene>
    <name evidence="3" type="ORF">TALK_12855</name>
</gene>
<dbReference type="InterPro" id="IPR005123">
    <property type="entry name" value="Oxoglu/Fe-dep_dioxygenase_dom"/>
</dbReference>
<evidence type="ECO:0000313" key="4">
    <source>
        <dbReference type="Proteomes" id="UP000193396"/>
    </source>
</evidence>
<dbReference type="Pfam" id="PF13640">
    <property type="entry name" value="2OG-FeII_Oxy_3"/>
    <property type="match status" value="1"/>
</dbReference>
<dbReference type="OrthoDB" id="9783171at2"/>
<keyword evidence="1" id="KW-0479">Metal-binding</keyword>
<keyword evidence="1" id="KW-0408">Iron</keyword>
<dbReference type="GO" id="GO:0046872">
    <property type="term" value="F:metal ion binding"/>
    <property type="evidence" value="ECO:0007669"/>
    <property type="project" value="UniProtKB-KW"/>
</dbReference>
<reference evidence="3 4" key="1">
    <citation type="submission" date="2014-03" db="EMBL/GenBank/DDBJ databases">
        <title>The draft genome sequence of Thalassospira alkalitolerans JCM 18968.</title>
        <authorList>
            <person name="Lai Q."/>
            <person name="Shao Z."/>
        </authorList>
    </citation>
    <scope>NUCLEOTIDE SEQUENCE [LARGE SCALE GENOMIC DNA]</scope>
    <source>
        <strain evidence="3 4">JCM 18968</strain>
    </source>
</reference>
<dbReference type="Gene3D" id="2.60.120.620">
    <property type="entry name" value="q2cbj1_9rhob like domain"/>
    <property type="match status" value="1"/>
</dbReference>
<keyword evidence="4" id="KW-1185">Reference proteome</keyword>
<accession>A0A1Y2LC04</accession>
<dbReference type="InterPro" id="IPR044862">
    <property type="entry name" value="Pro_4_hyd_alph_FE2OG_OXY"/>
</dbReference>
<comment type="similarity">
    <text evidence="1">Belongs to the iron/ascorbate-dependent oxidoreductase family.</text>
</comment>
<feature type="domain" description="Fe2OG dioxygenase" evidence="2">
    <location>
        <begin position="88"/>
        <end position="236"/>
    </location>
</feature>